<dbReference type="SUPFAM" id="SSF53474">
    <property type="entry name" value="alpha/beta-Hydrolases"/>
    <property type="match status" value="1"/>
</dbReference>
<dbReference type="Proteomes" id="UP000824208">
    <property type="component" value="Unassembled WGS sequence"/>
</dbReference>
<name>A0A9D2M990_9FIRM</name>
<evidence type="ECO:0000256" key="1">
    <source>
        <dbReference type="ARBA" id="ARBA00022801"/>
    </source>
</evidence>
<gene>
    <name evidence="3" type="ORF">H9714_00190</name>
</gene>
<protein>
    <submittedName>
        <fullName evidence="3">Alpha/beta hydrolase</fullName>
    </submittedName>
</protein>
<dbReference type="InterPro" id="IPR050300">
    <property type="entry name" value="GDXG_lipolytic_enzyme"/>
</dbReference>
<dbReference type="InterPro" id="IPR049492">
    <property type="entry name" value="BD-FAE-like_dom"/>
</dbReference>
<feature type="domain" description="BD-FAE-like" evidence="2">
    <location>
        <begin position="36"/>
        <end position="218"/>
    </location>
</feature>
<dbReference type="GO" id="GO:0016787">
    <property type="term" value="F:hydrolase activity"/>
    <property type="evidence" value="ECO:0007669"/>
    <property type="project" value="UniProtKB-KW"/>
</dbReference>
<sequence>MNYQVLPISAGTGGETAPLHLYLWDNSPELDDGLRRPLVLLCPGGGYAVTSDREAEGMAFRFLAMGVHAAVLRYSTAPARYPAALLQLAAAVSLIRRNADPWYVDPARIVVQGSSAGGHLAGCLGVFWQEDFLTRALGTPPELRRPNGLILSYPVVTAGPFAHRESFYNLLGTGDPARAEALSLEKRVNRFVPPVFLWHTWTDQTVPVENSLLLLQALREHGVPTEFHLFPVGRHGLGTAGALTAGRDNRGLQPECAVWMDLAGTWLHNLGRAY</sequence>
<organism evidence="3 4">
    <name type="scientific">Candidatus Flavonifractor intestinipullorum</name>
    <dbReference type="NCBI Taxonomy" id="2838587"/>
    <lineage>
        <taxon>Bacteria</taxon>
        <taxon>Bacillati</taxon>
        <taxon>Bacillota</taxon>
        <taxon>Clostridia</taxon>
        <taxon>Eubacteriales</taxon>
        <taxon>Oscillospiraceae</taxon>
        <taxon>Flavonifractor</taxon>
    </lineage>
</organism>
<dbReference type="PANTHER" id="PTHR48081">
    <property type="entry name" value="AB HYDROLASE SUPERFAMILY PROTEIN C4A8.06C"/>
    <property type="match status" value="1"/>
</dbReference>
<dbReference type="PANTHER" id="PTHR48081:SF6">
    <property type="entry name" value="PEPTIDASE S9 PROLYL OLIGOPEPTIDASE CATALYTIC DOMAIN-CONTAINING PROTEIN"/>
    <property type="match status" value="1"/>
</dbReference>
<dbReference type="AlphaFoldDB" id="A0A9D2M990"/>
<reference evidence="3" key="1">
    <citation type="journal article" date="2021" name="PeerJ">
        <title>Extensive microbial diversity within the chicken gut microbiome revealed by metagenomics and culture.</title>
        <authorList>
            <person name="Gilroy R."/>
            <person name="Ravi A."/>
            <person name="Getino M."/>
            <person name="Pursley I."/>
            <person name="Horton D.L."/>
            <person name="Alikhan N.F."/>
            <person name="Baker D."/>
            <person name="Gharbi K."/>
            <person name="Hall N."/>
            <person name="Watson M."/>
            <person name="Adriaenssens E.M."/>
            <person name="Foster-Nyarko E."/>
            <person name="Jarju S."/>
            <person name="Secka A."/>
            <person name="Antonio M."/>
            <person name="Oren A."/>
            <person name="Chaudhuri R.R."/>
            <person name="La Ragione R."/>
            <person name="Hildebrand F."/>
            <person name="Pallen M.J."/>
        </authorList>
    </citation>
    <scope>NUCLEOTIDE SEQUENCE</scope>
    <source>
        <strain evidence="3">CHK189-11263</strain>
    </source>
</reference>
<comment type="caution">
    <text evidence="3">The sequence shown here is derived from an EMBL/GenBank/DDBJ whole genome shotgun (WGS) entry which is preliminary data.</text>
</comment>
<dbReference type="InterPro" id="IPR029058">
    <property type="entry name" value="AB_hydrolase_fold"/>
</dbReference>
<accession>A0A9D2M990</accession>
<keyword evidence="1 3" id="KW-0378">Hydrolase</keyword>
<dbReference type="Gene3D" id="3.40.50.1820">
    <property type="entry name" value="alpha/beta hydrolase"/>
    <property type="match status" value="1"/>
</dbReference>
<evidence type="ECO:0000259" key="2">
    <source>
        <dbReference type="Pfam" id="PF20434"/>
    </source>
</evidence>
<reference evidence="3" key="2">
    <citation type="submission" date="2021-04" db="EMBL/GenBank/DDBJ databases">
        <authorList>
            <person name="Gilroy R."/>
        </authorList>
    </citation>
    <scope>NUCLEOTIDE SEQUENCE</scope>
    <source>
        <strain evidence="3">CHK189-11263</strain>
    </source>
</reference>
<evidence type="ECO:0000313" key="3">
    <source>
        <dbReference type="EMBL" id="HJB55955.1"/>
    </source>
</evidence>
<dbReference type="EMBL" id="DWYC01000002">
    <property type="protein sequence ID" value="HJB55955.1"/>
    <property type="molecule type" value="Genomic_DNA"/>
</dbReference>
<proteinExistence type="predicted"/>
<evidence type="ECO:0000313" key="4">
    <source>
        <dbReference type="Proteomes" id="UP000824208"/>
    </source>
</evidence>
<dbReference type="Pfam" id="PF20434">
    <property type="entry name" value="BD-FAE"/>
    <property type="match status" value="1"/>
</dbReference>